<keyword evidence="3" id="KW-1185">Reference proteome</keyword>
<dbReference type="OrthoDB" id="9854010at2"/>
<feature type="region of interest" description="Disordered" evidence="1">
    <location>
        <begin position="1"/>
        <end position="20"/>
    </location>
</feature>
<dbReference type="RefSeq" id="WP_013630882.1">
    <property type="nucleotide sequence ID" value="NC_015174.1"/>
</dbReference>
<sequence>MTQWEDRLREHKQKLENEEATRESYEQATAAKAALLPQQQEFSMEIANNAVCFVLRTVGEIMTDNSLSPVIEKHGARTIGIVEHVGDIRIAVNIHARADGRVGVNVFGGLKDTLDEKVFDLGTDIEEIRDWFGNTIARYHNL</sequence>
<evidence type="ECO:0000313" key="3">
    <source>
        <dbReference type="Proteomes" id="UP000006860"/>
    </source>
</evidence>
<reference evidence="3" key="1">
    <citation type="submission" date="2011-02" db="EMBL/GenBank/DDBJ databases">
        <title>The complete genome of Planctomyces brasiliensis DSM 5305.</title>
        <authorList>
            <person name="Lucas S."/>
            <person name="Copeland A."/>
            <person name="Lapidus A."/>
            <person name="Bruce D."/>
            <person name="Goodwin L."/>
            <person name="Pitluck S."/>
            <person name="Kyrpides N."/>
            <person name="Mavromatis K."/>
            <person name="Pagani I."/>
            <person name="Ivanova N."/>
            <person name="Ovchinnikova G."/>
            <person name="Lu M."/>
            <person name="Detter J.C."/>
            <person name="Han C."/>
            <person name="Land M."/>
            <person name="Hauser L."/>
            <person name="Markowitz V."/>
            <person name="Cheng J.-F."/>
            <person name="Hugenholtz P."/>
            <person name="Woyke T."/>
            <person name="Wu D."/>
            <person name="Tindall B."/>
            <person name="Pomrenke H.G."/>
            <person name="Brambilla E."/>
            <person name="Klenk H.-P."/>
            <person name="Eisen J.A."/>
        </authorList>
    </citation>
    <scope>NUCLEOTIDE SEQUENCE [LARGE SCALE GENOMIC DNA]</scope>
    <source>
        <strain evidence="3">ATCC 49424 / DSM 5305 / JCM 21570 / NBRC 103401 / IFAM 1448</strain>
    </source>
</reference>
<dbReference type="HOGENOM" id="CLU_1814386_0_0_0"/>
<dbReference type="AlphaFoldDB" id="F0SND5"/>
<dbReference type="Proteomes" id="UP000006860">
    <property type="component" value="Chromosome"/>
</dbReference>
<dbReference type="KEGG" id="pbs:Plabr_4607"/>
<name>F0SND5_RUBBR</name>
<dbReference type="EMBL" id="CP002546">
    <property type="protein sequence ID" value="ADY62178.1"/>
    <property type="molecule type" value="Genomic_DNA"/>
</dbReference>
<proteinExistence type="predicted"/>
<accession>F0SND5</accession>
<evidence type="ECO:0000313" key="2">
    <source>
        <dbReference type="EMBL" id="ADY62178.1"/>
    </source>
</evidence>
<gene>
    <name evidence="2" type="ordered locus">Plabr_4607</name>
</gene>
<organism evidence="2 3">
    <name type="scientific">Rubinisphaera brasiliensis (strain ATCC 49424 / DSM 5305 / JCM 21570 / IAM 15109 / NBRC 103401 / IFAM 1448)</name>
    <name type="common">Planctomyces brasiliensis</name>
    <dbReference type="NCBI Taxonomy" id="756272"/>
    <lineage>
        <taxon>Bacteria</taxon>
        <taxon>Pseudomonadati</taxon>
        <taxon>Planctomycetota</taxon>
        <taxon>Planctomycetia</taxon>
        <taxon>Planctomycetales</taxon>
        <taxon>Planctomycetaceae</taxon>
        <taxon>Rubinisphaera</taxon>
    </lineage>
</organism>
<evidence type="ECO:0000256" key="1">
    <source>
        <dbReference type="SAM" id="MobiDB-lite"/>
    </source>
</evidence>
<protein>
    <submittedName>
        <fullName evidence="2">Uncharacterized protein</fullName>
    </submittedName>
</protein>
<dbReference type="STRING" id="756272.Plabr_4607"/>